<dbReference type="PANTHER" id="PTHR43597:SF5">
    <property type="entry name" value="SUFE-LIKE PROTEIN 2, CHLOROPLASTIC"/>
    <property type="match status" value="1"/>
</dbReference>
<dbReference type="SUPFAM" id="SSF82649">
    <property type="entry name" value="SufE/NifU"/>
    <property type="match status" value="1"/>
</dbReference>
<evidence type="ECO:0000313" key="4">
    <source>
        <dbReference type="Proteomes" id="UP000001036"/>
    </source>
</evidence>
<dbReference type="HOGENOM" id="CLU_124502_1_0_6"/>
<dbReference type="Gene3D" id="3.90.1010.10">
    <property type="match status" value="1"/>
</dbReference>
<dbReference type="AlphaFoldDB" id="B3PBW9"/>
<dbReference type="InterPro" id="IPR003808">
    <property type="entry name" value="Fe-S_metab-assoc_dom"/>
</dbReference>
<evidence type="ECO:0000256" key="1">
    <source>
        <dbReference type="ARBA" id="ARBA00010282"/>
    </source>
</evidence>
<organism evidence="3 4">
    <name type="scientific">Cellvibrio japonicus (strain Ueda107)</name>
    <name type="common">Pseudomonas fluorescens subsp. cellulosa</name>
    <dbReference type="NCBI Taxonomy" id="498211"/>
    <lineage>
        <taxon>Bacteria</taxon>
        <taxon>Pseudomonadati</taxon>
        <taxon>Pseudomonadota</taxon>
        <taxon>Gammaproteobacteria</taxon>
        <taxon>Cellvibrionales</taxon>
        <taxon>Cellvibrionaceae</taxon>
        <taxon>Cellvibrio</taxon>
    </lineage>
</organism>
<comment type="similarity">
    <text evidence="1">Belongs to the SufE family.</text>
</comment>
<accession>B3PBW9</accession>
<reference evidence="3 4" key="1">
    <citation type="journal article" date="2008" name="J. Bacteriol.">
        <title>Insights into plant cell wall degradation from the genome sequence of the soil bacterium Cellvibrio japonicus.</title>
        <authorList>
            <person name="Deboy R.T."/>
            <person name="Mongodin E.F."/>
            <person name="Fouts D.E."/>
            <person name="Tailford L.E."/>
            <person name="Khouri H."/>
            <person name="Emerson J.B."/>
            <person name="Mohamoud Y."/>
            <person name="Watkins K."/>
            <person name="Henrissat B."/>
            <person name="Gilbert H.J."/>
            <person name="Nelson K.E."/>
        </authorList>
    </citation>
    <scope>NUCLEOTIDE SEQUENCE [LARGE SCALE GENOMIC DNA]</scope>
    <source>
        <strain evidence="3 4">Ueda107</strain>
    </source>
</reference>
<proteinExistence type="inferred from homology"/>
<feature type="domain" description="Fe-S metabolism associated" evidence="2">
    <location>
        <begin position="20"/>
        <end position="132"/>
    </location>
</feature>
<dbReference type="Proteomes" id="UP000001036">
    <property type="component" value="Chromosome"/>
</dbReference>
<dbReference type="STRING" id="498211.CJA_1184"/>
<dbReference type="KEGG" id="cja:CJA_1184"/>
<gene>
    <name evidence="3" type="ordered locus">CJA_1184</name>
</gene>
<dbReference type="PANTHER" id="PTHR43597">
    <property type="entry name" value="SULFUR ACCEPTOR PROTEIN CSDE"/>
    <property type="match status" value="1"/>
</dbReference>
<evidence type="ECO:0000259" key="2">
    <source>
        <dbReference type="Pfam" id="PF02657"/>
    </source>
</evidence>
<sequence length="136" mass="14808">MWMLPVIDSDDFSAVSLTLLASAEGWQQQYKLIIDWGKAIPAKPTIRTPEHRIQGCELPLWLAHKQCNGVHYFALDADSNVIKGLASLVLAQVNGTSPVPHPAAALQQLGLEKHLTPSRNNGLKAIIARVEQLLAG</sequence>
<dbReference type="EMBL" id="CP000934">
    <property type="protein sequence ID" value="ACE82888.1"/>
    <property type="molecule type" value="Genomic_DNA"/>
</dbReference>
<protein>
    <submittedName>
        <fullName evidence="3">Uncharacterized protein conserved in bacteria</fullName>
    </submittedName>
</protein>
<dbReference type="eggNOG" id="COG2166">
    <property type="taxonomic scope" value="Bacteria"/>
</dbReference>
<keyword evidence="4" id="KW-1185">Reference proteome</keyword>
<dbReference type="Pfam" id="PF02657">
    <property type="entry name" value="SufE"/>
    <property type="match status" value="1"/>
</dbReference>
<name>B3PBW9_CELJU</name>
<evidence type="ECO:0000313" key="3">
    <source>
        <dbReference type="EMBL" id="ACE82888.1"/>
    </source>
</evidence>